<evidence type="ECO:0000259" key="1">
    <source>
        <dbReference type="Pfam" id="PF12804"/>
    </source>
</evidence>
<protein>
    <submittedName>
        <fullName evidence="2">UDP-N-acetylglucosamine diphosphorylase/glucosamine-1-phosphate N-acetyltransferase</fullName>
    </submittedName>
</protein>
<dbReference type="PATRIC" id="fig|1265738.3.peg.4327"/>
<dbReference type="GO" id="GO:0016779">
    <property type="term" value="F:nucleotidyltransferase activity"/>
    <property type="evidence" value="ECO:0007669"/>
    <property type="project" value="UniProtKB-ARBA"/>
</dbReference>
<organism evidence="2 3">
    <name type="scientific">Rhodopirellula maiorica SM1</name>
    <dbReference type="NCBI Taxonomy" id="1265738"/>
    <lineage>
        <taxon>Bacteria</taxon>
        <taxon>Pseudomonadati</taxon>
        <taxon>Planctomycetota</taxon>
        <taxon>Planctomycetia</taxon>
        <taxon>Pirellulales</taxon>
        <taxon>Pirellulaceae</taxon>
        <taxon>Novipirellula</taxon>
    </lineage>
</organism>
<reference evidence="2 3" key="1">
    <citation type="journal article" date="2013" name="Mar. Genomics">
        <title>Expression of sulfatases in Rhodopirellula baltica and the diversity of sulfatases in the genus Rhodopirellula.</title>
        <authorList>
            <person name="Wegner C.E."/>
            <person name="Richter-Heitmann T."/>
            <person name="Klindworth A."/>
            <person name="Klockow C."/>
            <person name="Richter M."/>
            <person name="Achstetter T."/>
            <person name="Glockner F.O."/>
            <person name="Harder J."/>
        </authorList>
    </citation>
    <scope>NUCLEOTIDE SEQUENCE [LARGE SCALE GENOMIC DNA]</scope>
    <source>
        <strain evidence="2 3">SM1</strain>
    </source>
</reference>
<dbReference type="EMBL" id="ANOG01000616">
    <property type="protein sequence ID" value="EMI18755.1"/>
    <property type="molecule type" value="Genomic_DNA"/>
</dbReference>
<name>M5RHE2_9BACT</name>
<comment type="caution">
    <text evidence="2">The sequence shown here is derived from an EMBL/GenBank/DDBJ whole genome shotgun (WGS) entry which is preliminary data.</text>
</comment>
<dbReference type="PANTHER" id="PTHR43777">
    <property type="entry name" value="MOLYBDENUM COFACTOR CYTIDYLYLTRANSFERASE"/>
    <property type="match status" value="1"/>
</dbReference>
<feature type="domain" description="MobA-like NTP transferase" evidence="1">
    <location>
        <begin position="4"/>
        <end position="168"/>
    </location>
</feature>
<dbReference type="OrthoDB" id="9797742at2"/>
<dbReference type="CDD" id="cd04182">
    <property type="entry name" value="GT_2_like_f"/>
    <property type="match status" value="1"/>
</dbReference>
<dbReference type="Pfam" id="PF12804">
    <property type="entry name" value="NTP_transf_3"/>
    <property type="match status" value="1"/>
</dbReference>
<dbReference type="Gene3D" id="3.90.550.10">
    <property type="entry name" value="Spore Coat Polysaccharide Biosynthesis Protein SpsA, Chain A"/>
    <property type="match status" value="1"/>
</dbReference>
<proteinExistence type="predicted"/>
<dbReference type="InterPro" id="IPR025877">
    <property type="entry name" value="MobA-like_NTP_Trfase"/>
</dbReference>
<dbReference type="AlphaFoldDB" id="M5RHE2"/>
<keyword evidence="3" id="KW-1185">Reference proteome</keyword>
<keyword evidence="2" id="KW-0808">Transferase</keyword>
<dbReference type="InterPro" id="IPR029044">
    <property type="entry name" value="Nucleotide-diphossugar_trans"/>
</dbReference>
<dbReference type="RefSeq" id="WP_008700138.1">
    <property type="nucleotide sequence ID" value="NZ_ANOG01000616.1"/>
</dbReference>
<dbReference type="Proteomes" id="UP000011991">
    <property type="component" value="Unassembled WGS sequence"/>
</dbReference>
<evidence type="ECO:0000313" key="2">
    <source>
        <dbReference type="EMBL" id="EMI18755.1"/>
    </source>
</evidence>
<dbReference type="SUPFAM" id="SSF53448">
    <property type="entry name" value="Nucleotide-diphospho-sugar transferases"/>
    <property type="match status" value="1"/>
</dbReference>
<evidence type="ECO:0000313" key="3">
    <source>
        <dbReference type="Proteomes" id="UP000011991"/>
    </source>
</evidence>
<gene>
    <name evidence="2" type="ORF">RMSM_04316</name>
</gene>
<accession>M5RHE2</accession>
<sequence>MKHAIILAAGGSTRLGHPKQLVRWGDGNLLTHTIETIHAAGTDTIHVVVGAHRDAIIASVQAKHFPSLGWLNNQDWRAGQSTSLRLAIDELHSHWNQQDAILIALCDQPLIPAEHYAALMDAVAQRNVVSAATLYPSGAGVPACINAGVLGTLDFRGDRGAKYWLRNQPPGDVCLMPCSAAAYDIDSPQDELDVRQQTAVAQSPKTPF</sequence>
<dbReference type="PANTHER" id="PTHR43777:SF1">
    <property type="entry name" value="MOLYBDENUM COFACTOR CYTIDYLYLTRANSFERASE"/>
    <property type="match status" value="1"/>
</dbReference>